<dbReference type="PROSITE" id="PS51030">
    <property type="entry name" value="NUCLEAR_REC_DBD_2"/>
    <property type="match status" value="1"/>
</dbReference>
<evidence type="ECO:0000256" key="8">
    <source>
        <dbReference type="ARBA" id="ARBA00023242"/>
    </source>
</evidence>
<evidence type="ECO:0000256" key="4">
    <source>
        <dbReference type="ARBA" id="ARBA00023015"/>
    </source>
</evidence>
<keyword evidence="3" id="KW-0862">Zinc</keyword>
<dbReference type="PANTHER" id="PTHR24082">
    <property type="entry name" value="NUCLEAR HORMONE RECEPTOR"/>
    <property type="match status" value="1"/>
</dbReference>
<dbReference type="InterPro" id="IPR035500">
    <property type="entry name" value="NHR-like_dom_sf"/>
</dbReference>
<dbReference type="Pfam" id="PF00105">
    <property type="entry name" value="zf-C4"/>
    <property type="match status" value="1"/>
</dbReference>
<name>A0A813RXF1_ADIRI</name>
<sequence length="533" mass="61302">MPLAAMARVKTFTRIPYKFGIHKYESTMNNANGERTLSVDADEYNKHPRNHISRSSSGSTSSSTTNGTRRGKDIPPCVVCGADAHGYNFDQITCESCKAFFRRNALKSMDKFRCRNNDKCVITVATRKRCKRCRLLKCFQCKMRKDWILSDEEKVIKREKVERNRLLKQQAQIASQQVTTTDEMAKNSRAFIKSSPATFPMLTMYPPSDQKLYDRQQYLLGQLSHGYQSICHRYHQPRKLLYRNAIILQMEDSDLKLASIKDLTRELTQMTTVRLLNFFSLIPEFQLLTQHEKTSILIQNMLSVFMFHGALTYDVHTDTFVDRTTNDDPYDAKYLSYVYGPKLYHDFVVLAKGFLSATYQSTNDKQADEDSHTVFLLLMTILLFSHQCQIHSSEEQQTKLKKIQQIYIDITGRFLHDRFGSTVGQRMFQHLVPLLIDLQKLCSTLANVNLCEMVEDDNRSSSLSAVAHSHHQSCQSSSEFDSTMISGTSHLNELQKENRSPYDPIQSSPMYTNRTSPSILSNTIMTTPSSRNY</sequence>
<feature type="domain" description="NR LBD" evidence="11">
    <location>
        <begin position="236"/>
        <end position="471"/>
    </location>
</feature>
<keyword evidence="5" id="KW-0238">DNA-binding</keyword>
<protein>
    <submittedName>
        <fullName evidence="12">Uncharacterized protein</fullName>
    </submittedName>
</protein>
<evidence type="ECO:0000256" key="3">
    <source>
        <dbReference type="ARBA" id="ARBA00022833"/>
    </source>
</evidence>
<comment type="caution">
    <text evidence="12">The sequence shown here is derived from an EMBL/GenBank/DDBJ whole genome shotgun (WGS) entry which is preliminary data.</text>
</comment>
<dbReference type="GO" id="GO:0045944">
    <property type="term" value="P:positive regulation of transcription by RNA polymerase II"/>
    <property type="evidence" value="ECO:0007669"/>
    <property type="project" value="TreeGrafter"/>
</dbReference>
<evidence type="ECO:0000256" key="1">
    <source>
        <dbReference type="ARBA" id="ARBA00022723"/>
    </source>
</evidence>
<evidence type="ECO:0000256" key="6">
    <source>
        <dbReference type="ARBA" id="ARBA00023163"/>
    </source>
</evidence>
<dbReference type="AlphaFoldDB" id="A0A813RXF1"/>
<organism evidence="12 13">
    <name type="scientific">Adineta ricciae</name>
    <name type="common">Rotifer</name>
    <dbReference type="NCBI Taxonomy" id="249248"/>
    <lineage>
        <taxon>Eukaryota</taxon>
        <taxon>Metazoa</taxon>
        <taxon>Spiralia</taxon>
        <taxon>Gnathifera</taxon>
        <taxon>Rotifera</taxon>
        <taxon>Eurotatoria</taxon>
        <taxon>Bdelloidea</taxon>
        <taxon>Adinetida</taxon>
        <taxon>Adinetidae</taxon>
        <taxon>Adineta</taxon>
    </lineage>
</organism>
<dbReference type="SUPFAM" id="SSF48508">
    <property type="entry name" value="Nuclear receptor ligand-binding domain"/>
    <property type="match status" value="1"/>
</dbReference>
<dbReference type="Gene3D" id="1.10.565.10">
    <property type="entry name" value="Retinoid X Receptor"/>
    <property type="match status" value="1"/>
</dbReference>
<feature type="compositionally biased region" description="Low complexity" evidence="9">
    <location>
        <begin position="53"/>
        <end position="68"/>
    </location>
</feature>
<dbReference type="InterPro" id="IPR050234">
    <property type="entry name" value="Nuclear_hormone_rcpt_NR1"/>
</dbReference>
<dbReference type="PROSITE" id="PS51843">
    <property type="entry name" value="NR_LBD"/>
    <property type="match status" value="1"/>
</dbReference>
<dbReference type="EMBL" id="CAJNOJ010000011">
    <property type="protein sequence ID" value="CAF0788405.1"/>
    <property type="molecule type" value="Genomic_DNA"/>
</dbReference>
<dbReference type="SUPFAM" id="SSF57716">
    <property type="entry name" value="Glucocorticoid receptor-like (DNA-binding domain)"/>
    <property type="match status" value="1"/>
</dbReference>
<dbReference type="GO" id="GO:0000978">
    <property type="term" value="F:RNA polymerase II cis-regulatory region sequence-specific DNA binding"/>
    <property type="evidence" value="ECO:0007669"/>
    <property type="project" value="TreeGrafter"/>
</dbReference>
<dbReference type="PANTHER" id="PTHR24082:SF283">
    <property type="entry name" value="NUCLEAR HORMONE RECEPTOR HR96"/>
    <property type="match status" value="1"/>
</dbReference>
<keyword evidence="1" id="KW-0479">Metal-binding</keyword>
<feature type="compositionally biased region" description="Polar residues" evidence="9">
    <location>
        <begin position="505"/>
        <end position="533"/>
    </location>
</feature>
<dbReference type="OrthoDB" id="10035970at2759"/>
<dbReference type="InterPro" id="IPR001628">
    <property type="entry name" value="Znf_hrmn_rcpt"/>
</dbReference>
<gene>
    <name evidence="12" type="ORF">EDS130_LOCUS4214</name>
</gene>
<feature type="region of interest" description="Disordered" evidence="9">
    <location>
        <begin position="493"/>
        <end position="533"/>
    </location>
</feature>
<keyword evidence="7" id="KW-0675">Receptor</keyword>
<evidence type="ECO:0000259" key="10">
    <source>
        <dbReference type="PROSITE" id="PS51030"/>
    </source>
</evidence>
<evidence type="ECO:0000313" key="12">
    <source>
        <dbReference type="EMBL" id="CAF0788405.1"/>
    </source>
</evidence>
<dbReference type="Gene3D" id="3.30.50.10">
    <property type="entry name" value="Erythroid Transcription Factor GATA-1, subunit A"/>
    <property type="match status" value="1"/>
</dbReference>
<proteinExistence type="predicted"/>
<feature type="region of interest" description="Disordered" evidence="9">
    <location>
        <begin position="46"/>
        <end position="70"/>
    </location>
</feature>
<dbReference type="GO" id="GO:0004879">
    <property type="term" value="F:nuclear receptor activity"/>
    <property type="evidence" value="ECO:0007669"/>
    <property type="project" value="TreeGrafter"/>
</dbReference>
<evidence type="ECO:0000256" key="2">
    <source>
        <dbReference type="ARBA" id="ARBA00022771"/>
    </source>
</evidence>
<evidence type="ECO:0000256" key="9">
    <source>
        <dbReference type="SAM" id="MobiDB-lite"/>
    </source>
</evidence>
<feature type="domain" description="Nuclear receptor" evidence="10">
    <location>
        <begin position="74"/>
        <end position="150"/>
    </location>
</feature>
<keyword evidence="6" id="KW-0804">Transcription</keyword>
<evidence type="ECO:0000256" key="7">
    <source>
        <dbReference type="ARBA" id="ARBA00023170"/>
    </source>
</evidence>
<evidence type="ECO:0000259" key="11">
    <source>
        <dbReference type="PROSITE" id="PS51843"/>
    </source>
</evidence>
<dbReference type="SMART" id="SM00399">
    <property type="entry name" value="ZnF_C4"/>
    <property type="match status" value="1"/>
</dbReference>
<dbReference type="GO" id="GO:0030154">
    <property type="term" value="P:cell differentiation"/>
    <property type="evidence" value="ECO:0007669"/>
    <property type="project" value="TreeGrafter"/>
</dbReference>
<evidence type="ECO:0000313" key="13">
    <source>
        <dbReference type="Proteomes" id="UP000663852"/>
    </source>
</evidence>
<dbReference type="InterPro" id="IPR013088">
    <property type="entry name" value="Znf_NHR/GATA"/>
</dbReference>
<dbReference type="GO" id="GO:0008270">
    <property type="term" value="F:zinc ion binding"/>
    <property type="evidence" value="ECO:0007669"/>
    <property type="project" value="UniProtKB-KW"/>
</dbReference>
<keyword evidence="8" id="KW-0539">Nucleus</keyword>
<keyword evidence="2" id="KW-0863">Zinc-finger</keyword>
<reference evidence="12" key="1">
    <citation type="submission" date="2021-02" db="EMBL/GenBank/DDBJ databases">
        <authorList>
            <person name="Nowell W R."/>
        </authorList>
    </citation>
    <scope>NUCLEOTIDE SEQUENCE</scope>
</reference>
<accession>A0A813RXF1</accession>
<dbReference type="PROSITE" id="PS00031">
    <property type="entry name" value="NUCLEAR_REC_DBD_1"/>
    <property type="match status" value="1"/>
</dbReference>
<dbReference type="Proteomes" id="UP000663852">
    <property type="component" value="Unassembled WGS sequence"/>
</dbReference>
<dbReference type="GO" id="GO:0000122">
    <property type="term" value="P:negative regulation of transcription by RNA polymerase II"/>
    <property type="evidence" value="ECO:0007669"/>
    <property type="project" value="TreeGrafter"/>
</dbReference>
<keyword evidence="4" id="KW-0805">Transcription regulation</keyword>
<evidence type="ECO:0000256" key="5">
    <source>
        <dbReference type="ARBA" id="ARBA00023125"/>
    </source>
</evidence>
<dbReference type="InterPro" id="IPR000536">
    <property type="entry name" value="Nucl_hrmn_rcpt_lig-bd"/>
</dbReference>
<dbReference type="PRINTS" id="PR00047">
    <property type="entry name" value="STROIDFINGER"/>
</dbReference>